<comment type="caution">
    <text evidence="1">The sequence shown here is derived from an EMBL/GenBank/DDBJ whole genome shotgun (WGS) entry which is preliminary data.</text>
</comment>
<dbReference type="GO" id="GO:0004029">
    <property type="term" value="F:aldehyde dehydrogenase (NAD+) activity"/>
    <property type="evidence" value="ECO:0007669"/>
    <property type="project" value="TreeGrafter"/>
</dbReference>
<evidence type="ECO:0000313" key="2">
    <source>
        <dbReference type="Proteomes" id="UP001139369"/>
    </source>
</evidence>
<organism evidence="1 2">
    <name type="scientific">Polaribacter marinus</name>
    <dbReference type="NCBI Taxonomy" id="2916838"/>
    <lineage>
        <taxon>Bacteria</taxon>
        <taxon>Pseudomonadati</taxon>
        <taxon>Bacteroidota</taxon>
        <taxon>Flavobacteriia</taxon>
        <taxon>Flavobacteriales</taxon>
        <taxon>Flavobacteriaceae</taxon>
    </lineage>
</organism>
<dbReference type="GO" id="GO:0005737">
    <property type="term" value="C:cytoplasm"/>
    <property type="evidence" value="ECO:0007669"/>
    <property type="project" value="TreeGrafter"/>
</dbReference>
<dbReference type="EMBL" id="JAKQYM010000007">
    <property type="protein sequence ID" value="MCI2229626.1"/>
    <property type="molecule type" value="Genomic_DNA"/>
</dbReference>
<reference evidence="1" key="1">
    <citation type="submission" date="2022-02" db="EMBL/GenBank/DDBJ databases">
        <title>Polaribacter sp. MSW13, isolated from seawater.</title>
        <authorList>
            <person name="Kristyanto S."/>
            <person name="Jung J."/>
            <person name="Jeon C.O."/>
        </authorList>
    </citation>
    <scope>NUCLEOTIDE SEQUENCE</scope>
    <source>
        <strain evidence="1">MSW13</strain>
    </source>
</reference>
<dbReference type="Gene3D" id="3.40.50.720">
    <property type="entry name" value="NAD(P)-binding Rossmann-like Domain"/>
    <property type="match status" value="1"/>
</dbReference>
<dbReference type="RefSeq" id="WP_242178752.1">
    <property type="nucleotide sequence ID" value="NZ_JAKQYM010000007.1"/>
</dbReference>
<evidence type="ECO:0000313" key="1">
    <source>
        <dbReference type="EMBL" id="MCI2229626.1"/>
    </source>
</evidence>
<accession>A0A9X1VNY3</accession>
<dbReference type="InterPro" id="IPR051783">
    <property type="entry name" value="NAD(P)-dependent_oxidoreduct"/>
</dbReference>
<dbReference type="AlphaFoldDB" id="A0A9X1VNY3"/>
<name>A0A9X1VNY3_9FLAO</name>
<sequence length="253" mass="29025">MKNISVLGCGWLGKSLAVSLLNEGFIVKGSTTSEEKLDLLEINGIVPFIIDIASFEEFDEFLNSDILIIAITSKDIDGFENLISQIENSSIQKVIFISSTSVYGSLNKVMTEEDEVLNTPLTEIENLFRVNTFFETTIIRFAGLFGDERHPSSWFKNKRKIPQPKGFVNLIHKEDCIEIIHEIIDQNCWNQTFNACSNHHPTRREFYTIAKLSNDLELPEFEENEMYKWKIISSKKVQDVLGYTFIHDDMLSI</sequence>
<protein>
    <submittedName>
        <fullName evidence="1">dTDP-glucose 4,6-dehydratase</fullName>
    </submittedName>
</protein>
<dbReference type="PANTHER" id="PTHR48079:SF6">
    <property type="entry name" value="NAD(P)-BINDING DOMAIN-CONTAINING PROTEIN-RELATED"/>
    <property type="match status" value="1"/>
</dbReference>
<keyword evidence="2" id="KW-1185">Reference proteome</keyword>
<dbReference type="SUPFAM" id="SSF51735">
    <property type="entry name" value="NAD(P)-binding Rossmann-fold domains"/>
    <property type="match status" value="1"/>
</dbReference>
<gene>
    <name evidence="1" type="ORF">MC378_10660</name>
</gene>
<proteinExistence type="predicted"/>
<dbReference type="PANTHER" id="PTHR48079">
    <property type="entry name" value="PROTEIN YEEZ"/>
    <property type="match status" value="1"/>
</dbReference>
<dbReference type="Proteomes" id="UP001139369">
    <property type="component" value="Unassembled WGS sequence"/>
</dbReference>
<dbReference type="InterPro" id="IPR036291">
    <property type="entry name" value="NAD(P)-bd_dom_sf"/>
</dbReference>